<accession>A0A318H8C9</accession>
<dbReference type="PANTHER" id="PTHR30055">
    <property type="entry name" value="HTH-TYPE TRANSCRIPTIONAL REGULATOR RUTR"/>
    <property type="match status" value="1"/>
</dbReference>
<sequence>MSKSAAAASNRAWLDIAPQPGSRWRKRSAERATEDVRKKAEARSDRFLNIALELLSEGGSENLSVRKVVELSGLSLRSFYQSFSGTDDLFLAIYEEATLGGLERQLEAVAAAGSDPLDRLRAFMEAEWIATEAASPLLQRSLVSFHQRLSETRPTELAALMEPQHNALTELLRNCRTAGMTGPGLDDSTTASILLHVMMEMLQAKVLGFHVGGDEVTSDQFWGFLKAAFTDRTA</sequence>
<name>A0A318H8C9_9MYCO</name>
<dbReference type="GO" id="GO:0003700">
    <property type="term" value="F:DNA-binding transcription factor activity"/>
    <property type="evidence" value="ECO:0007669"/>
    <property type="project" value="TreeGrafter"/>
</dbReference>
<feature type="domain" description="HTH tetR-type" evidence="5">
    <location>
        <begin position="41"/>
        <end position="101"/>
    </location>
</feature>
<gene>
    <name evidence="6" type="ORF">C8E89_12717</name>
</gene>
<dbReference type="PANTHER" id="PTHR30055:SF234">
    <property type="entry name" value="HTH-TYPE TRANSCRIPTIONAL REGULATOR BETI"/>
    <property type="match status" value="1"/>
</dbReference>
<dbReference type="InterPro" id="IPR009057">
    <property type="entry name" value="Homeodomain-like_sf"/>
</dbReference>
<dbReference type="Pfam" id="PF00440">
    <property type="entry name" value="TetR_N"/>
    <property type="match status" value="1"/>
</dbReference>
<keyword evidence="2 4" id="KW-0238">DNA-binding</keyword>
<dbReference type="OrthoDB" id="4530117at2"/>
<comment type="caution">
    <text evidence="6">The sequence shown here is derived from an EMBL/GenBank/DDBJ whole genome shotgun (WGS) entry which is preliminary data.</text>
</comment>
<evidence type="ECO:0000313" key="6">
    <source>
        <dbReference type="EMBL" id="PXX01623.1"/>
    </source>
</evidence>
<keyword evidence="1" id="KW-0805">Transcription regulation</keyword>
<dbReference type="AlphaFoldDB" id="A0A318H8C9"/>
<protein>
    <submittedName>
        <fullName evidence="6">TetR family transcriptional regulator</fullName>
    </submittedName>
</protein>
<dbReference type="EMBL" id="QJJU01000027">
    <property type="protein sequence ID" value="PXX01623.1"/>
    <property type="molecule type" value="Genomic_DNA"/>
</dbReference>
<dbReference type="InterPro" id="IPR001647">
    <property type="entry name" value="HTH_TetR"/>
</dbReference>
<dbReference type="SUPFAM" id="SSF48498">
    <property type="entry name" value="Tetracyclin repressor-like, C-terminal domain"/>
    <property type="match status" value="1"/>
</dbReference>
<evidence type="ECO:0000256" key="2">
    <source>
        <dbReference type="ARBA" id="ARBA00023125"/>
    </source>
</evidence>
<feature type="DNA-binding region" description="H-T-H motif" evidence="4">
    <location>
        <begin position="64"/>
        <end position="83"/>
    </location>
</feature>
<evidence type="ECO:0000256" key="3">
    <source>
        <dbReference type="ARBA" id="ARBA00023163"/>
    </source>
</evidence>
<dbReference type="InterPro" id="IPR036271">
    <property type="entry name" value="Tet_transcr_reg_TetR-rel_C_sf"/>
</dbReference>
<dbReference type="InterPro" id="IPR050109">
    <property type="entry name" value="HTH-type_TetR-like_transc_reg"/>
</dbReference>
<dbReference type="Gene3D" id="1.10.357.10">
    <property type="entry name" value="Tetracycline Repressor, domain 2"/>
    <property type="match status" value="1"/>
</dbReference>
<evidence type="ECO:0000259" key="5">
    <source>
        <dbReference type="PROSITE" id="PS50977"/>
    </source>
</evidence>
<proteinExistence type="predicted"/>
<organism evidence="6 7">
    <name type="scientific">Mycolicibacterium moriokaense</name>
    <dbReference type="NCBI Taxonomy" id="39691"/>
    <lineage>
        <taxon>Bacteria</taxon>
        <taxon>Bacillati</taxon>
        <taxon>Actinomycetota</taxon>
        <taxon>Actinomycetes</taxon>
        <taxon>Mycobacteriales</taxon>
        <taxon>Mycobacteriaceae</taxon>
        <taxon>Mycolicibacterium</taxon>
    </lineage>
</organism>
<dbReference type="RefSeq" id="WP_110319359.1">
    <property type="nucleotide sequence ID" value="NZ_QJJU01000027.1"/>
</dbReference>
<reference evidence="6 7" key="2">
    <citation type="submission" date="2018-06" db="EMBL/GenBank/DDBJ databases">
        <title>Sequencing of bacterial isolates from soil warming experiment in Harvard Forest, Massachusetts, USA.</title>
        <authorList>
            <person name="Deangelis K.PhD."/>
        </authorList>
    </citation>
    <scope>NUCLEOTIDE SEQUENCE [LARGE SCALE GENOMIC DNA]</scope>
    <source>
        <strain evidence="6 7">GAS496</strain>
    </source>
</reference>
<dbReference type="SUPFAM" id="SSF46689">
    <property type="entry name" value="Homeodomain-like"/>
    <property type="match status" value="1"/>
</dbReference>
<evidence type="ECO:0000256" key="1">
    <source>
        <dbReference type="ARBA" id="ARBA00023015"/>
    </source>
</evidence>
<dbReference type="GO" id="GO:0000976">
    <property type="term" value="F:transcription cis-regulatory region binding"/>
    <property type="evidence" value="ECO:0007669"/>
    <property type="project" value="TreeGrafter"/>
</dbReference>
<reference evidence="7" key="1">
    <citation type="submission" date="2018-05" db="EMBL/GenBank/DDBJ databases">
        <authorList>
            <person name="Deangelis K."/>
            <person name="Huntemann M."/>
            <person name="Clum A."/>
            <person name="Pillay M."/>
            <person name="Palaniappan K."/>
            <person name="Varghese N."/>
            <person name="Mikhailova N."/>
            <person name="Stamatis D."/>
            <person name="Reddy T."/>
            <person name="Daum C."/>
            <person name="Shapiro N."/>
            <person name="Ivanova N."/>
            <person name="Kyrpides N."/>
            <person name="Woyke T."/>
        </authorList>
    </citation>
    <scope>NUCLEOTIDE SEQUENCE [LARGE SCALE GENOMIC DNA]</scope>
    <source>
        <strain evidence="7">GAS496</strain>
    </source>
</reference>
<dbReference type="Proteomes" id="UP000247781">
    <property type="component" value="Unassembled WGS sequence"/>
</dbReference>
<keyword evidence="3" id="KW-0804">Transcription</keyword>
<keyword evidence="7" id="KW-1185">Reference proteome</keyword>
<evidence type="ECO:0000256" key="4">
    <source>
        <dbReference type="PROSITE-ProRule" id="PRU00335"/>
    </source>
</evidence>
<dbReference type="PROSITE" id="PS50977">
    <property type="entry name" value="HTH_TETR_2"/>
    <property type="match status" value="1"/>
</dbReference>
<evidence type="ECO:0000313" key="7">
    <source>
        <dbReference type="Proteomes" id="UP000247781"/>
    </source>
</evidence>